<dbReference type="RefSeq" id="WP_050059533.1">
    <property type="nucleotide sequence ID" value="NZ_JACHEK010000005.1"/>
</dbReference>
<evidence type="ECO:0000313" key="2">
    <source>
        <dbReference type="EMBL" id="MBB6144920.1"/>
    </source>
</evidence>
<dbReference type="InterPro" id="IPR024311">
    <property type="entry name" value="Lipocalin-like"/>
</dbReference>
<comment type="caution">
    <text evidence="2">The sequence shown here is derived from an EMBL/GenBank/DDBJ whole genome shotgun (WGS) entry which is preliminary data.</text>
</comment>
<accession>A0A841JUT5</accession>
<dbReference type="Proteomes" id="UP000538666">
    <property type="component" value="Unassembled WGS sequence"/>
</dbReference>
<evidence type="ECO:0000259" key="1">
    <source>
        <dbReference type="Pfam" id="PF13924"/>
    </source>
</evidence>
<dbReference type="Pfam" id="PF13924">
    <property type="entry name" value="Lipocalin_5"/>
    <property type="match status" value="1"/>
</dbReference>
<name>A0A841JUT5_9BACT</name>
<dbReference type="OrthoDB" id="118834at2"/>
<dbReference type="AlphaFoldDB" id="A0A841JUT5"/>
<keyword evidence="3" id="KW-1185">Reference proteome</keyword>
<proteinExistence type="predicted"/>
<gene>
    <name evidence="2" type="ORF">HNQ77_002876</name>
</gene>
<reference evidence="2 3" key="1">
    <citation type="submission" date="2020-08" db="EMBL/GenBank/DDBJ databases">
        <title>Genomic Encyclopedia of Type Strains, Phase IV (KMG-IV): sequencing the most valuable type-strain genomes for metagenomic binning, comparative biology and taxonomic classification.</title>
        <authorList>
            <person name="Goeker M."/>
        </authorList>
    </citation>
    <scope>NUCLEOTIDE SEQUENCE [LARGE SCALE GENOMIC DNA]</scope>
    <source>
        <strain evidence="2 3">DSM 103733</strain>
    </source>
</reference>
<protein>
    <recommendedName>
        <fullName evidence="1">Lipocalin-like domain-containing protein</fullName>
    </recommendedName>
</protein>
<feature type="domain" description="Lipocalin-like" evidence="1">
    <location>
        <begin position="12"/>
        <end position="147"/>
    </location>
</feature>
<evidence type="ECO:0000313" key="3">
    <source>
        <dbReference type="Proteomes" id="UP000538666"/>
    </source>
</evidence>
<organism evidence="2 3">
    <name type="scientific">Silvibacterium bohemicum</name>
    <dbReference type="NCBI Taxonomy" id="1577686"/>
    <lineage>
        <taxon>Bacteria</taxon>
        <taxon>Pseudomonadati</taxon>
        <taxon>Acidobacteriota</taxon>
        <taxon>Terriglobia</taxon>
        <taxon>Terriglobales</taxon>
        <taxon>Acidobacteriaceae</taxon>
        <taxon>Silvibacterium</taxon>
    </lineage>
</organism>
<dbReference type="EMBL" id="JACHEK010000005">
    <property type="protein sequence ID" value="MBB6144920.1"/>
    <property type="molecule type" value="Genomic_DNA"/>
</dbReference>
<sequence>MTTSPATTADFIGTWRLLDYSFVHDDGVIEKPWGTDVRGYLIYSAEGYMSGNLGPARRKRGVIERISPDPASTDRPRRNRSYIAYTGRYTIEGDKVIHHVEASLFPHWVGRPEVRNYKFEGDRLTLRTGPLKQARHTMVAQLVWERVQEECVQESASYAE</sequence>